<evidence type="ECO:0000313" key="2">
    <source>
        <dbReference type="WBParaSite" id="Pan_g14164.t1"/>
    </source>
</evidence>
<dbReference type="AlphaFoldDB" id="A0A7E4UXY9"/>
<keyword evidence="1" id="KW-1185">Reference proteome</keyword>
<sequence length="128" mass="14593">MLAQIAESVKKLTDKTGHIVPMLMGGDFDLLAFRMPRISILSNINCSTNYLHCVVDKRQVTLAMIQRDLAKVSNEKLAAVKTFHLFYEYYPPQRNFQPFIDTIVEVMPNVKNVVLILNLIDLEVGLQN</sequence>
<reference evidence="2" key="2">
    <citation type="submission" date="2020-10" db="UniProtKB">
        <authorList>
            <consortium name="WormBaseParasite"/>
        </authorList>
    </citation>
    <scope>IDENTIFICATION</scope>
</reference>
<reference evidence="1" key="1">
    <citation type="journal article" date="2013" name="Genetics">
        <title>The draft genome and transcriptome of Panagrellus redivivus are shaped by the harsh demands of a free-living lifestyle.</title>
        <authorList>
            <person name="Srinivasan J."/>
            <person name="Dillman A.R."/>
            <person name="Macchietto M.G."/>
            <person name="Heikkinen L."/>
            <person name="Lakso M."/>
            <person name="Fracchia K.M."/>
            <person name="Antoshechkin I."/>
            <person name="Mortazavi A."/>
            <person name="Wong G."/>
            <person name="Sternberg P.W."/>
        </authorList>
    </citation>
    <scope>NUCLEOTIDE SEQUENCE [LARGE SCALE GENOMIC DNA]</scope>
    <source>
        <strain evidence="1">MT8872</strain>
    </source>
</reference>
<evidence type="ECO:0000313" key="1">
    <source>
        <dbReference type="Proteomes" id="UP000492821"/>
    </source>
</evidence>
<name>A0A7E4UXY9_PANRE</name>
<proteinExistence type="predicted"/>
<dbReference type="WBParaSite" id="Pan_g14164.t1">
    <property type="protein sequence ID" value="Pan_g14164.t1"/>
    <property type="gene ID" value="Pan_g14164"/>
</dbReference>
<organism evidence="1 2">
    <name type="scientific">Panagrellus redivivus</name>
    <name type="common">Microworm</name>
    <dbReference type="NCBI Taxonomy" id="6233"/>
    <lineage>
        <taxon>Eukaryota</taxon>
        <taxon>Metazoa</taxon>
        <taxon>Ecdysozoa</taxon>
        <taxon>Nematoda</taxon>
        <taxon>Chromadorea</taxon>
        <taxon>Rhabditida</taxon>
        <taxon>Tylenchina</taxon>
        <taxon>Panagrolaimomorpha</taxon>
        <taxon>Panagrolaimoidea</taxon>
        <taxon>Panagrolaimidae</taxon>
        <taxon>Panagrellus</taxon>
    </lineage>
</organism>
<accession>A0A7E4UXY9</accession>
<dbReference type="Proteomes" id="UP000492821">
    <property type="component" value="Unassembled WGS sequence"/>
</dbReference>
<protein>
    <submittedName>
        <fullName evidence="2">Asparagine synthetase domain-containing protein</fullName>
    </submittedName>
</protein>